<name>A0A1G9JI08_9ACTN</name>
<dbReference type="Proteomes" id="UP000199475">
    <property type="component" value="Unassembled WGS sequence"/>
</dbReference>
<protein>
    <submittedName>
        <fullName evidence="1">Uncharacterized protein</fullName>
    </submittedName>
</protein>
<sequence length="200" mass="21768">MSLAPDDVVWLFDGREGMSRILADLVGGLMVSMQQLMPPSALHTFEDPFSAMAADASFNARDEVSGVRLSRLFPRHTTPEFDPQGEEWEGMVRARAVAMHGHASAVLAEIEEAGELVPVRESSVHAWLQTLGALRVAWHADLVGSDAPNAEATKAQVRANPAMATLLDWLAYQIEDLITTREACEEAGTGLDISDIEDWA</sequence>
<dbReference type="Pfam" id="PF09438">
    <property type="entry name" value="DUF2017"/>
    <property type="match status" value="1"/>
</dbReference>
<dbReference type="AlphaFoldDB" id="A0A1G9JI08"/>
<evidence type="ECO:0000313" key="2">
    <source>
        <dbReference type="Proteomes" id="UP000199475"/>
    </source>
</evidence>
<organism evidence="1 2">
    <name type="scientific">Tessaracoccus oleiagri</name>
    <dbReference type="NCBI Taxonomy" id="686624"/>
    <lineage>
        <taxon>Bacteria</taxon>
        <taxon>Bacillati</taxon>
        <taxon>Actinomycetota</taxon>
        <taxon>Actinomycetes</taxon>
        <taxon>Propionibacteriales</taxon>
        <taxon>Propionibacteriaceae</taxon>
        <taxon>Tessaracoccus</taxon>
    </lineage>
</organism>
<dbReference type="STRING" id="686624.SAMN04488242_1253"/>
<keyword evidence="2" id="KW-1185">Reference proteome</keyword>
<dbReference type="OrthoDB" id="3727441at2"/>
<proteinExistence type="predicted"/>
<reference evidence="1 2" key="1">
    <citation type="submission" date="2016-10" db="EMBL/GenBank/DDBJ databases">
        <authorList>
            <person name="de Groot N.N."/>
        </authorList>
    </citation>
    <scope>NUCLEOTIDE SEQUENCE [LARGE SCALE GENOMIC DNA]</scope>
    <source>
        <strain evidence="1 2">CGMCC 1.9159</strain>
    </source>
</reference>
<dbReference type="EMBL" id="FNGP01000002">
    <property type="protein sequence ID" value="SDL36942.1"/>
    <property type="molecule type" value="Genomic_DNA"/>
</dbReference>
<accession>A0A1G9JI08</accession>
<evidence type="ECO:0000313" key="1">
    <source>
        <dbReference type="EMBL" id="SDL36942.1"/>
    </source>
</evidence>
<dbReference type="InterPro" id="IPR018561">
    <property type="entry name" value="AosR"/>
</dbReference>
<dbReference type="RefSeq" id="WP_093250017.1">
    <property type="nucleotide sequence ID" value="NZ_FNGP01000002.1"/>
</dbReference>
<gene>
    <name evidence="1" type="ORF">SAMN04488242_1253</name>
</gene>